<evidence type="ECO:0000256" key="4">
    <source>
        <dbReference type="ARBA" id="ARBA00023125"/>
    </source>
</evidence>
<dbReference type="RefSeq" id="WP_240486484.1">
    <property type="nucleotide sequence ID" value="NZ_JMCB01000001.1"/>
</dbReference>
<dbReference type="Gene3D" id="1.10.1740.10">
    <property type="match status" value="1"/>
</dbReference>
<dbReference type="InterPro" id="IPR039425">
    <property type="entry name" value="RNA_pol_sigma-70-like"/>
</dbReference>
<organism evidence="8 9">
    <name type="scientific">Hyalangium minutum</name>
    <dbReference type="NCBI Taxonomy" id="394096"/>
    <lineage>
        <taxon>Bacteria</taxon>
        <taxon>Pseudomonadati</taxon>
        <taxon>Myxococcota</taxon>
        <taxon>Myxococcia</taxon>
        <taxon>Myxococcales</taxon>
        <taxon>Cystobacterineae</taxon>
        <taxon>Archangiaceae</taxon>
        <taxon>Hyalangium</taxon>
    </lineage>
</organism>
<evidence type="ECO:0000259" key="7">
    <source>
        <dbReference type="Pfam" id="PF08281"/>
    </source>
</evidence>
<comment type="similarity">
    <text evidence="1">Belongs to the sigma-70 factor family. ECF subfamily.</text>
</comment>
<keyword evidence="9" id="KW-1185">Reference proteome</keyword>
<evidence type="ECO:0000313" key="9">
    <source>
        <dbReference type="Proteomes" id="UP000028725"/>
    </source>
</evidence>
<dbReference type="Gene3D" id="1.10.10.10">
    <property type="entry name" value="Winged helix-like DNA-binding domain superfamily/Winged helix DNA-binding domain"/>
    <property type="match status" value="1"/>
</dbReference>
<protein>
    <submittedName>
        <fullName evidence="8">RNA polymerase sigma-70 factor, ECF subfamily protein</fullName>
    </submittedName>
</protein>
<sequence>MTESRKRFEAELGPLLPQLHRFCLTLCRERQEAEDLLQDSLVRAFLHRDSFQGRGALLGWLYGIIRNQFVENRRAVARRRSLLETVLEGASSVLGSLFTGGAEQPDPEAMVGNSEQRALLLRCLHTLPEKFRLVVLLCDVEELSYEEASSILGVPVGTVKSRHFRGRAQLSAAFKALQVQPPHEVRAEEDVRELARRP</sequence>
<evidence type="ECO:0000256" key="3">
    <source>
        <dbReference type="ARBA" id="ARBA00023082"/>
    </source>
</evidence>
<dbReference type="SUPFAM" id="SSF88946">
    <property type="entry name" value="Sigma2 domain of RNA polymerase sigma factors"/>
    <property type="match status" value="1"/>
</dbReference>
<dbReference type="InterPro" id="IPR013324">
    <property type="entry name" value="RNA_pol_sigma_r3/r4-like"/>
</dbReference>
<dbReference type="InterPro" id="IPR013249">
    <property type="entry name" value="RNA_pol_sigma70_r4_t2"/>
</dbReference>
<comment type="caution">
    <text evidence="8">The sequence shown here is derived from an EMBL/GenBank/DDBJ whole genome shotgun (WGS) entry which is preliminary data.</text>
</comment>
<name>A0A085WWZ9_9BACT</name>
<dbReference type="GO" id="GO:0006352">
    <property type="term" value="P:DNA-templated transcription initiation"/>
    <property type="evidence" value="ECO:0007669"/>
    <property type="project" value="InterPro"/>
</dbReference>
<evidence type="ECO:0000256" key="2">
    <source>
        <dbReference type="ARBA" id="ARBA00023015"/>
    </source>
</evidence>
<keyword evidence="4" id="KW-0238">DNA-binding</keyword>
<dbReference type="EMBL" id="JMCB01000001">
    <property type="protein sequence ID" value="KFE72212.1"/>
    <property type="molecule type" value="Genomic_DNA"/>
</dbReference>
<feature type="domain" description="RNA polymerase sigma factor 70 region 4 type 2" evidence="7">
    <location>
        <begin position="119"/>
        <end position="170"/>
    </location>
</feature>
<dbReference type="Pfam" id="PF04542">
    <property type="entry name" value="Sigma70_r2"/>
    <property type="match status" value="1"/>
</dbReference>
<dbReference type="PANTHER" id="PTHR43133">
    <property type="entry name" value="RNA POLYMERASE ECF-TYPE SIGMA FACTO"/>
    <property type="match status" value="1"/>
</dbReference>
<keyword evidence="2" id="KW-0805">Transcription regulation</keyword>
<evidence type="ECO:0000256" key="1">
    <source>
        <dbReference type="ARBA" id="ARBA00010641"/>
    </source>
</evidence>
<dbReference type="STRING" id="394096.DB31_0474"/>
<dbReference type="GO" id="GO:0016987">
    <property type="term" value="F:sigma factor activity"/>
    <property type="evidence" value="ECO:0007669"/>
    <property type="project" value="UniProtKB-KW"/>
</dbReference>
<dbReference type="GO" id="GO:0003677">
    <property type="term" value="F:DNA binding"/>
    <property type="evidence" value="ECO:0007669"/>
    <property type="project" value="UniProtKB-KW"/>
</dbReference>
<gene>
    <name evidence="8" type="ORF">DB31_0474</name>
</gene>
<dbReference type="CDD" id="cd06171">
    <property type="entry name" value="Sigma70_r4"/>
    <property type="match status" value="1"/>
</dbReference>
<proteinExistence type="inferred from homology"/>
<dbReference type="InterPro" id="IPR014284">
    <property type="entry name" value="RNA_pol_sigma-70_dom"/>
</dbReference>
<accession>A0A085WWZ9</accession>
<keyword evidence="3" id="KW-0731">Sigma factor</keyword>
<dbReference type="AlphaFoldDB" id="A0A085WWZ9"/>
<evidence type="ECO:0000256" key="5">
    <source>
        <dbReference type="ARBA" id="ARBA00023163"/>
    </source>
</evidence>
<dbReference type="PATRIC" id="fig|394096.3.peg.469"/>
<dbReference type="InterPro" id="IPR036388">
    <property type="entry name" value="WH-like_DNA-bd_sf"/>
</dbReference>
<dbReference type="PANTHER" id="PTHR43133:SF8">
    <property type="entry name" value="RNA POLYMERASE SIGMA FACTOR HI_1459-RELATED"/>
    <property type="match status" value="1"/>
</dbReference>
<evidence type="ECO:0000313" key="8">
    <source>
        <dbReference type="EMBL" id="KFE72212.1"/>
    </source>
</evidence>
<dbReference type="InterPro" id="IPR007627">
    <property type="entry name" value="RNA_pol_sigma70_r2"/>
</dbReference>
<dbReference type="InterPro" id="IPR013325">
    <property type="entry name" value="RNA_pol_sigma_r2"/>
</dbReference>
<dbReference type="Proteomes" id="UP000028725">
    <property type="component" value="Unassembled WGS sequence"/>
</dbReference>
<reference evidence="8 9" key="1">
    <citation type="submission" date="2014-04" db="EMBL/GenBank/DDBJ databases">
        <title>Genome assembly of Hyalangium minutum DSM 14724.</title>
        <authorList>
            <person name="Sharma G."/>
            <person name="Subramanian S."/>
        </authorList>
    </citation>
    <scope>NUCLEOTIDE SEQUENCE [LARGE SCALE GENOMIC DNA]</scope>
    <source>
        <strain evidence="8 9">DSM 14724</strain>
    </source>
</reference>
<keyword evidence="5" id="KW-0804">Transcription</keyword>
<dbReference type="Pfam" id="PF08281">
    <property type="entry name" value="Sigma70_r4_2"/>
    <property type="match status" value="1"/>
</dbReference>
<feature type="domain" description="RNA polymerase sigma-70 region 2" evidence="6">
    <location>
        <begin position="15"/>
        <end position="78"/>
    </location>
</feature>
<dbReference type="SUPFAM" id="SSF88659">
    <property type="entry name" value="Sigma3 and sigma4 domains of RNA polymerase sigma factors"/>
    <property type="match status" value="1"/>
</dbReference>
<evidence type="ECO:0000259" key="6">
    <source>
        <dbReference type="Pfam" id="PF04542"/>
    </source>
</evidence>
<dbReference type="NCBIfam" id="TIGR02937">
    <property type="entry name" value="sigma70-ECF"/>
    <property type="match status" value="1"/>
</dbReference>